<keyword evidence="1" id="KW-1133">Transmembrane helix</keyword>
<reference evidence="3" key="1">
    <citation type="submission" date="2016-11" db="UniProtKB">
        <authorList>
            <consortium name="WormBaseParasite"/>
        </authorList>
    </citation>
    <scope>IDENTIFICATION</scope>
</reference>
<keyword evidence="1" id="KW-0472">Membrane</keyword>
<protein>
    <submittedName>
        <fullName evidence="3">Septum formation initiator</fullName>
    </submittedName>
</protein>
<dbReference type="Proteomes" id="UP000095282">
    <property type="component" value="Unplaced"/>
</dbReference>
<feature type="transmembrane region" description="Helical" evidence="1">
    <location>
        <begin position="47"/>
        <end position="68"/>
    </location>
</feature>
<proteinExistence type="predicted"/>
<evidence type="ECO:0000313" key="2">
    <source>
        <dbReference type="Proteomes" id="UP000095282"/>
    </source>
</evidence>
<organism evidence="2 3">
    <name type="scientific">Caenorhabditis tropicalis</name>
    <dbReference type="NCBI Taxonomy" id="1561998"/>
    <lineage>
        <taxon>Eukaryota</taxon>
        <taxon>Metazoa</taxon>
        <taxon>Ecdysozoa</taxon>
        <taxon>Nematoda</taxon>
        <taxon>Chromadorea</taxon>
        <taxon>Rhabditida</taxon>
        <taxon>Rhabditina</taxon>
        <taxon>Rhabditomorpha</taxon>
        <taxon>Rhabditoidea</taxon>
        <taxon>Rhabditidae</taxon>
        <taxon>Peloderinae</taxon>
        <taxon>Caenorhabditis</taxon>
    </lineage>
</organism>
<accession>A0A1I7SY11</accession>
<name>A0A1I7SY11_9PELO</name>
<evidence type="ECO:0000256" key="1">
    <source>
        <dbReference type="SAM" id="Phobius"/>
    </source>
</evidence>
<evidence type="ECO:0000313" key="3">
    <source>
        <dbReference type="WBParaSite" id="Csp11.Scaffold23.g95.t1"/>
    </source>
</evidence>
<sequence length="184" mass="21137">MGENNMEFSDDFEKDSFEFIENQKTNSGEKMTEKEKESWNEYIKKNIHIIGLLTVIFILLIIVFQLQYKCSDFQETQEKNLEMIMKIQEESGKLLEQMKEIKESAKAMEFSGEPVYLKDLLGDEITPPIPANSEDFSSYSTSSEEIPKVDPKLTFIQLLPIIVAMIILAVLSCGIVTKSDFKQD</sequence>
<keyword evidence="1" id="KW-0812">Transmembrane</keyword>
<dbReference type="WBParaSite" id="Csp11.Scaffold23.g95.t1">
    <property type="protein sequence ID" value="Csp11.Scaffold23.g95.t1"/>
    <property type="gene ID" value="Csp11.Scaffold23.g95"/>
</dbReference>
<dbReference type="AlphaFoldDB" id="A0A1I7SY11"/>
<feature type="transmembrane region" description="Helical" evidence="1">
    <location>
        <begin position="155"/>
        <end position="176"/>
    </location>
</feature>
<keyword evidence="2" id="KW-1185">Reference proteome</keyword>